<dbReference type="EMBL" id="JAIWYP010000011">
    <property type="protein sequence ID" value="KAH3737475.1"/>
    <property type="molecule type" value="Genomic_DNA"/>
</dbReference>
<gene>
    <name evidence="1" type="ORF">DPMN_044068</name>
</gene>
<reference evidence="1" key="1">
    <citation type="journal article" date="2019" name="bioRxiv">
        <title>The Genome of the Zebra Mussel, Dreissena polymorpha: A Resource for Invasive Species Research.</title>
        <authorList>
            <person name="McCartney M.A."/>
            <person name="Auch B."/>
            <person name="Kono T."/>
            <person name="Mallez S."/>
            <person name="Zhang Y."/>
            <person name="Obille A."/>
            <person name="Becker A."/>
            <person name="Abrahante J.E."/>
            <person name="Garbe J."/>
            <person name="Badalamenti J.P."/>
            <person name="Herman A."/>
            <person name="Mangelson H."/>
            <person name="Liachko I."/>
            <person name="Sullivan S."/>
            <person name="Sone E.D."/>
            <person name="Koren S."/>
            <person name="Silverstein K.A.T."/>
            <person name="Beckman K.B."/>
            <person name="Gohl D.M."/>
        </authorList>
    </citation>
    <scope>NUCLEOTIDE SEQUENCE</scope>
    <source>
        <strain evidence="1">Duluth1</strain>
        <tissue evidence="1">Whole animal</tissue>
    </source>
</reference>
<organism evidence="1 2">
    <name type="scientific">Dreissena polymorpha</name>
    <name type="common">Zebra mussel</name>
    <name type="synonym">Mytilus polymorpha</name>
    <dbReference type="NCBI Taxonomy" id="45954"/>
    <lineage>
        <taxon>Eukaryota</taxon>
        <taxon>Metazoa</taxon>
        <taxon>Spiralia</taxon>
        <taxon>Lophotrochozoa</taxon>
        <taxon>Mollusca</taxon>
        <taxon>Bivalvia</taxon>
        <taxon>Autobranchia</taxon>
        <taxon>Heteroconchia</taxon>
        <taxon>Euheterodonta</taxon>
        <taxon>Imparidentia</taxon>
        <taxon>Neoheterodontei</taxon>
        <taxon>Myida</taxon>
        <taxon>Dreissenoidea</taxon>
        <taxon>Dreissenidae</taxon>
        <taxon>Dreissena</taxon>
    </lineage>
</organism>
<accession>A0A9D4D2K1</accession>
<dbReference type="AlphaFoldDB" id="A0A9D4D2K1"/>
<name>A0A9D4D2K1_DREPO</name>
<protein>
    <submittedName>
        <fullName evidence="1">Uncharacterized protein</fullName>
    </submittedName>
</protein>
<sequence>MPTSRFPNISLDGRVLQTRKVIAVVMVTPTWDTSAVDSLDDNCPLSDQNIIIEWTFGNVTDKHDTSMLTQKGKHATSMLTKKGKHDTSMLTQKEHATSMLTKAHDTSMLTKKGSNDLVVNTSSTIHPWGVHQT</sequence>
<keyword evidence="2" id="KW-1185">Reference proteome</keyword>
<evidence type="ECO:0000313" key="2">
    <source>
        <dbReference type="Proteomes" id="UP000828390"/>
    </source>
</evidence>
<comment type="caution">
    <text evidence="1">The sequence shown here is derived from an EMBL/GenBank/DDBJ whole genome shotgun (WGS) entry which is preliminary data.</text>
</comment>
<dbReference type="Proteomes" id="UP000828390">
    <property type="component" value="Unassembled WGS sequence"/>
</dbReference>
<proteinExistence type="predicted"/>
<evidence type="ECO:0000313" key="1">
    <source>
        <dbReference type="EMBL" id="KAH3737475.1"/>
    </source>
</evidence>
<reference evidence="1" key="2">
    <citation type="submission" date="2020-11" db="EMBL/GenBank/DDBJ databases">
        <authorList>
            <person name="McCartney M.A."/>
            <person name="Auch B."/>
            <person name="Kono T."/>
            <person name="Mallez S."/>
            <person name="Becker A."/>
            <person name="Gohl D.M."/>
            <person name="Silverstein K.A.T."/>
            <person name="Koren S."/>
            <person name="Bechman K.B."/>
            <person name="Herman A."/>
            <person name="Abrahante J.E."/>
            <person name="Garbe J."/>
        </authorList>
    </citation>
    <scope>NUCLEOTIDE SEQUENCE</scope>
    <source>
        <strain evidence="1">Duluth1</strain>
        <tissue evidence="1">Whole animal</tissue>
    </source>
</reference>